<keyword evidence="2" id="KW-1185">Reference proteome</keyword>
<reference evidence="1 2" key="1">
    <citation type="submission" date="2018-10" db="EMBL/GenBank/DDBJ databases">
        <title>A high-quality apple genome assembly.</title>
        <authorList>
            <person name="Hu J."/>
        </authorList>
    </citation>
    <scope>NUCLEOTIDE SEQUENCE [LARGE SCALE GENOMIC DNA]</scope>
    <source>
        <strain evidence="2">cv. HFTH1</strain>
        <tissue evidence="1">Young leaf</tissue>
    </source>
</reference>
<proteinExistence type="predicted"/>
<sequence length="209" mass="23738">MVFCAYVLTKLSAVAKLHGAKGGGRPSARPKTKAGARLEPLWFGRNLGTTVVHEPLVPIPILPLVSIITPTLAHKLQIPSPHLYSHISIFKIDSNPGIKHKKVLFRCPPSSRRHASRSNYVMERYYKKQCLNPSPIIAKQFVVLPVATVTVKRVFSAMKIVKTSLRNKMGDQWLSDNMVVYIERDVFAFTDNDPIMRRFHDMKLRRQQL</sequence>
<dbReference type="PANTHER" id="PTHR45749:SF34">
    <property type="entry name" value="ZINC FINGER MYM-TYPE PROTEIN 1-LIKE"/>
    <property type="match status" value="1"/>
</dbReference>
<evidence type="ECO:0000313" key="2">
    <source>
        <dbReference type="Proteomes" id="UP000290289"/>
    </source>
</evidence>
<dbReference type="PANTHER" id="PTHR45749">
    <property type="match status" value="1"/>
</dbReference>
<protein>
    <submittedName>
        <fullName evidence="1">Uncharacterized protein</fullName>
    </submittedName>
</protein>
<name>A0A498K405_MALDO</name>
<accession>A0A498K405</accession>
<dbReference type="Proteomes" id="UP000290289">
    <property type="component" value="Chromosome 3"/>
</dbReference>
<dbReference type="AlphaFoldDB" id="A0A498K405"/>
<comment type="caution">
    <text evidence="1">The sequence shown here is derived from an EMBL/GenBank/DDBJ whole genome shotgun (WGS) entry which is preliminary data.</text>
</comment>
<organism evidence="1 2">
    <name type="scientific">Malus domestica</name>
    <name type="common">Apple</name>
    <name type="synonym">Pyrus malus</name>
    <dbReference type="NCBI Taxonomy" id="3750"/>
    <lineage>
        <taxon>Eukaryota</taxon>
        <taxon>Viridiplantae</taxon>
        <taxon>Streptophyta</taxon>
        <taxon>Embryophyta</taxon>
        <taxon>Tracheophyta</taxon>
        <taxon>Spermatophyta</taxon>
        <taxon>Magnoliopsida</taxon>
        <taxon>eudicotyledons</taxon>
        <taxon>Gunneridae</taxon>
        <taxon>Pentapetalae</taxon>
        <taxon>rosids</taxon>
        <taxon>fabids</taxon>
        <taxon>Rosales</taxon>
        <taxon>Rosaceae</taxon>
        <taxon>Amygdaloideae</taxon>
        <taxon>Maleae</taxon>
        <taxon>Malus</taxon>
    </lineage>
</organism>
<gene>
    <name evidence="1" type="ORF">DVH24_003018</name>
</gene>
<dbReference type="EMBL" id="RDQH01000329">
    <property type="protein sequence ID" value="RXI02940.1"/>
    <property type="molecule type" value="Genomic_DNA"/>
</dbReference>
<evidence type="ECO:0000313" key="1">
    <source>
        <dbReference type="EMBL" id="RXI02940.1"/>
    </source>
</evidence>
<dbReference type="STRING" id="3750.A0A498K405"/>